<dbReference type="InterPro" id="IPR011006">
    <property type="entry name" value="CheY-like_superfamily"/>
</dbReference>
<reference evidence="3 4" key="1">
    <citation type="submission" date="2019-10" db="EMBL/GenBank/DDBJ databases">
        <title>New species of Slilvanegrellaceae.</title>
        <authorList>
            <person name="Pitt A."/>
            <person name="Hahn M.W."/>
        </authorList>
    </citation>
    <scope>NUCLEOTIDE SEQUENCE [LARGE SCALE GENOMIC DNA]</scope>
    <source>
        <strain evidence="3 4">SP-Ram-0.45-NSY-1</strain>
    </source>
</reference>
<protein>
    <submittedName>
        <fullName evidence="3">Response regulator</fullName>
    </submittedName>
</protein>
<dbReference type="RefSeq" id="WP_153420378.1">
    <property type="nucleotide sequence ID" value="NZ_WFLM01000003.1"/>
</dbReference>
<organism evidence="3 4">
    <name type="scientific">Silvanigrella paludirubra</name>
    <dbReference type="NCBI Taxonomy" id="2499159"/>
    <lineage>
        <taxon>Bacteria</taxon>
        <taxon>Pseudomonadati</taxon>
        <taxon>Bdellovibrionota</taxon>
        <taxon>Oligoflexia</taxon>
        <taxon>Silvanigrellales</taxon>
        <taxon>Silvanigrellaceae</taxon>
        <taxon>Silvanigrella</taxon>
    </lineage>
</organism>
<keyword evidence="4" id="KW-1185">Reference proteome</keyword>
<dbReference type="GO" id="GO:0000160">
    <property type="term" value="P:phosphorelay signal transduction system"/>
    <property type="evidence" value="ECO:0007669"/>
    <property type="project" value="InterPro"/>
</dbReference>
<evidence type="ECO:0000313" key="4">
    <source>
        <dbReference type="Proteomes" id="UP000437748"/>
    </source>
</evidence>
<name>A0A6N6VTJ3_9BACT</name>
<evidence type="ECO:0000259" key="2">
    <source>
        <dbReference type="PROSITE" id="PS50110"/>
    </source>
</evidence>
<proteinExistence type="predicted"/>
<dbReference type="Pfam" id="PF00072">
    <property type="entry name" value="Response_reg"/>
    <property type="match status" value="1"/>
</dbReference>
<dbReference type="Gene3D" id="3.40.50.2300">
    <property type="match status" value="1"/>
</dbReference>
<dbReference type="SUPFAM" id="SSF52172">
    <property type="entry name" value="CheY-like"/>
    <property type="match status" value="1"/>
</dbReference>
<gene>
    <name evidence="3" type="ORF">GCL60_08975</name>
</gene>
<feature type="domain" description="Response regulatory" evidence="2">
    <location>
        <begin position="2"/>
        <end position="118"/>
    </location>
</feature>
<sequence length="118" mass="13534">MKVLLIDDDADLLEMTVKRFKRKGYEAEFAQNLSSARNILKNSTDINSIVCDLFLLDGENGVDFFENEVKSTFKGKFVLATGDDTADPRIEKNKHDNKNFTCFQKPYSIDDVIKFIEQ</sequence>
<accession>A0A6N6VTJ3</accession>
<dbReference type="Proteomes" id="UP000437748">
    <property type="component" value="Unassembled WGS sequence"/>
</dbReference>
<dbReference type="EMBL" id="WFLM01000003">
    <property type="protein sequence ID" value="KAB8038981.1"/>
    <property type="molecule type" value="Genomic_DNA"/>
</dbReference>
<feature type="modified residue" description="4-aspartylphosphate" evidence="1">
    <location>
        <position position="52"/>
    </location>
</feature>
<dbReference type="PROSITE" id="PS50110">
    <property type="entry name" value="RESPONSE_REGULATORY"/>
    <property type="match status" value="1"/>
</dbReference>
<dbReference type="AlphaFoldDB" id="A0A6N6VTJ3"/>
<evidence type="ECO:0000256" key="1">
    <source>
        <dbReference type="PROSITE-ProRule" id="PRU00169"/>
    </source>
</evidence>
<keyword evidence="1" id="KW-0597">Phosphoprotein</keyword>
<dbReference type="InterPro" id="IPR001789">
    <property type="entry name" value="Sig_transdc_resp-reg_receiver"/>
</dbReference>
<comment type="caution">
    <text evidence="3">The sequence shown here is derived from an EMBL/GenBank/DDBJ whole genome shotgun (WGS) entry which is preliminary data.</text>
</comment>
<dbReference type="OrthoDB" id="5295776at2"/>
<evidence type="ECO:0000313" key="3">
    <source>
        <dbReference type="EMBL" id="KAB8038981.1"/>
    </source>
</evidence>